<organism evidence="1">
    <name type="scientific">Anguilla anguilla</name>
    <name type="common">European freshwater eel</name>
    <name type="synonym">Muraena anguilla</name>
    <dbReference type="NCBI Taxonomy" id="7936"/>
    <lineage>
        <taxon>Eukaryota</taxon>
        <taxon>Metazoa</taxon>
        <taxon>Chordata</taxon>
        <taxon>Craniata</taxon>
        <taxon>Vertebrata</taxon>
        <taxon>Euteleostomi</taxon>
        <taxon>Actinopterygii</taxon>
        <taxon>Neopterygii</taxon>
        <taxon>Teleostei</taxon>
        <taxon>Anguilliformes</taxon>
        <taxon>Anguillidae</taxon>
        <taxon>Anguilla</taxon>
    </lineage>
</organism>
<protein>
    <submittedName>
        <fullName evidence="1">Uncharacterized protein</fullName>
    </submittedName>
</protein>
<sequence length="45" mass="4926">MCHWISSEKPLGVHFLGALQVNCPRGTSLCPSPLQNICETIKKST</sequence>
<proteinExistence type="predicted"/>
<accession>A0A0E9VLK2</accession>
<reference evidence="1" key="2">
    <citation type="journal article" date="2015" name="Fish Shellfish Immunol.">
        <title>Early steps in the European eel (Anguilla anguilla)-Vibrio vulnificus interaction in the gills: Role of the RtxA13 toxin.</title>
        <authorList>
            <person name="Callol A."/>
            <person name="Pajuelo D."/>
            <person name="Ebbesson L."/>
            <person name="Teles M."/>
            <person name="MacKenzie S."/>
            <person name="Amaro C."/>
        </authorList>
    </citation>
    <scope>NUCLEOTIDE SEQUENCE</scope>
</reference>
<name>A0A0E9VLK2_ANGAN</name>
<dbReference type="AlphaFoldDB" id="A0A0E9VLK2"/>
<reference evidence="1" key="1">
    <citation type="submission" date="2014-11" db="EMBL/GenBank/DDBJ databases">
        <authorList>
            <person name="Amaro Gonzalez C."/>
        </authorList>
    </citation>
    <scope>NUCLEOTIDE SEQUENCE</scope>
</reference>
<evidence type="ECO:0000313" key="1">
    <source>
        <dbReference type="EMBL" id="JAH78270.1"/>
    </source>
</evidence>
<dbReference type="EMBL" id="GBXM01030307">
    <property type="protein sequence ID" value="JAH78270.1"/>
    <property type="molecule type" value="Transcribed_RNA"/>
</dbReference>